<dbReference type="AlphaFoldDB" id="X1NFF5"/>
<gene>
    <name evidence="1" type="ORF">S06H3_24560</name>
</gene>
<name>X1NFF5_9ZZZZ</name>
<dbReference type="Gene3D" id="3.40.50.150">
    <property type="entry name" value="Vaccinia Virus protein VP39"/>
    <property type="match status" value="1"/>
</dbReference>
<proteinExistence type="predicted"/>
<dbReference type="InterPro" id="IPR029063">
    <property type="entry name" value="SAM-dependent_MTases_sf"/>
</dbReference>
<sequence>MPKTEPFEKYTDRYENWFERNRYVYQSEINAIREILPDFENGIEIGIGSGRFAEPLGIKKAKFS</sequence>
<evidence type="ECO:0000313" key="1">
    <source>
        <dbReference type="EMBL" id="GAI25505.1"/>
    </source>
</evidence>
<evidence type="ECO:0008006" key="2">
    <source>
        <dbReference type="Google" id="ProtNLM"/>
    </source>
</evidence>
<dbReference type="EMBL" id="BARV01013718">
    <property type="protein sequence ID" value="GAI25505.1"/>
    <property type="molecule type" value="Genomic_DNA"/>
</dbReference>
<organism evidence="1">
    <name type="scientific">marine sediment metagenome</name>
    <dbReference type="NCBI Taxonomy" id="412755"/>
    <lineage>
        <taxon>unclassified sequences</taxon>
        <taxon>metagenomes</taxon>
        <taxon>ecological metagenomes</taxon>
    </lineage>
</organism>
<protein>
    <recommendedName>
        <fullName evidence="2">Methyltransferase type 11 domain-containing protein</fullName>
    </recommendedName>
</protein>
<comment type="caution">
    <text evidence="1">The sequence shown here is derived from an EMBL/GenBank/DDBJ whole genome shotgun (WGS) entry which is preliminary data.</text>
</comment>
<reference evidence="1" key="1">
    <citation type="journal article" date="2014" name="Front. Microbiol.">
        <title>High frequency of phylogenetically diverse reductive dehalogenase-homologous genes in deep subseafloor sedimentary metagenomes.</title>
        <authorList>
            <person name="Kawai M."/>
            <person name="Futagami T."/>
            <person name="Toyoda A."/>
            <person name="Takaki Y."/>
            <person name="Nishi S."/>
            <person name="Hori S."/>
            <person name="Arai W."/>
            <person name="Tsubouchi T."/>
            <person name="Morono Y."/>
            <person name="Uchiyama I."/>
            <person name="Ito T."/>
            <person name="Fujiyama A."/>
            <person name="Inagaki F."/>
            <person name="Takami H."/>
        </authorList>
    </citation>
    <scope>NUCLEOTIDE SEQUENCE</scope>
    <source>
        <strain evidence="1">Expedition CK06-06</strain>
    </source>
</reference>
<accession>X1NFF5</accession>